<gene>
    <name evidence="3" type="ORF">SAMN02745117_00143</name>
</gene>
<feature type="domain" description="Lipid/polyisoprenoid-binding YceI-like" evidence="2">
    <location>
        <begin position="32"/>
        <end position="192"/>
    </location>
</feature>
<keyword evidence="4" id="KW-1185">Reference proteome</keyword>
<dbReference type="Gene3D" id="2.40.128.110">
    <property type="entry name" value="Lipid/polyisoprenoid-binding, YceI-like"/>
    <property type="match status" value="1"/>
</dbReference>
<sequence>MKAVSFRPASTPVWAALVAASVLGLSSTAWAQQALVADQSEIRFTAKQLGVSVNGQFKKFAGDVQLDPQNLAGSSVKITVDTGSATMNNAEADANLPQPVWFNVAQFPQATFQSSRIEQLEAGKYQASGKLTVKGVSTDVVVPVSLSQSNGLTIATGTLPIERLTYKIGDGEWSDTSMVANEVQVQFKLTLSGVGAV</sequence>
<evidence type="ECO:0000256" key="1">
    <source>
        <dbReference type="SAM" id="SignalP"/>
    </source>
</evidence>
<name>A0A1M4SLG5_9BURK</name>
<evidence type="ECO:0000259" key="2">
    <source>
        <dbReference type="SMART" id="SM00867"/>
    </source>
</evidence>
<proteinExistence type="predicted"/>
<organism evidence="3 4">
    <name type="scientific">Lampropedia hyalina DSM 16112</name>
    <dbReference type="NCBI Taxonomy" id="1122156"/>
    <lineage>
        <taxon>Bacteria</taxon>
        <taxon>Pseudomonadati</taxon>
        <taxon>Pseudomonadota</taxon>
        <taxon>Betaproteobacteria</taxon>
        <taxon>Burkholderiales</taxon>
        <taxon>Comamonadaceae</taxon>
        <taxon>Lampropedia</taxon>
    </lineage>
</organism>
<dbReference type="AlphaFoldDB" id="A0A1M4SLG5"/>
<dbReference type="EMBL" id="FQUZ01000001">
    <property type="protein sequence ID" value="SHE32817.1"/>
    <property type="molecule type" value="Genomic_DNA"/>
</dbReference>
<dbReference type="RefSeq" id="WP_073353404.1">
    <property type="nucleotide sequence ID" value="NZ_FQUZ01000001.1"/>
</dbReference>
<dbReference type="InterPro" id="IPR007372">
    <property type="entry name" value="Lipid/polyisoprenoid-bd_YceI"/>
</dbReference>
<dbReference type="OrthoDB" id="1247465at2"/>
<dbReference type="PANTHER" id="PTHR34406">
    <property type="entry name" value="PROTEIN YCEI"/>
    <property type="match status" value="1"/>
</dbReference>
<reference evidence="3 4" key="1">
    <citation type="submission" date="2016-11" db="EMBL/GenBank/DDBJ databases">
        <authorList>
            <person name="Jaros S."/>
            <person name="Januszkiewicz K."/>
            <person name="Wedrychowicz H."/>
        </authorList>
    </citation>
    <scope>NUCLEOTIDE SEQUENCE [LARGE SCALE GENOMIC DNA]</scope>
    <source>
        <strain evidence="3 4">DSM 16112</strain>
    </source>
</reference>
<keyword evidence="1" id="KW-0732">Signal</keyword>
<protein>
    <submittedName>
        <fullName evidence="3">Polyisoprenoid-binding protein YceI</fullName>
    </submittedName>
</protein>
<evidence type="ECO:0000313" key="4">
    <source>
        <dbReference type="Proteomes" id="UP000184327"/>
    </source>
</evidence>
<feature type="chain" id="PRO_5012996710" evidence="1">
    <location>
        <begin position="32"/>
        <end position="197"/>
    </location>
</feature>
<accession>A0A1M4SLG5</accession>
<evidence type="ECO:0000313" key="3">
    <source>
        <dbReference type="EMBL" id="SHE32817.1"/>
    </source>
</evidence>
<dbReference type="SMART" id="SM00867">
    <property type="entry name" value="YceI"/>
    <property type="match status" value="1"/>
</dbReference>
<dbReference type="STRING" id="1122156.SAMN02745117_00143"/>
<dbReference type="InterPro" id="IPR036761">
    <property type="entry name" value="TTHA0802/YceI-like_sf"/>
</dbReference>
<dbReference type="SUPFAM" id="SSF101874">
    <property type="entry name" value="YceI-like"/>
    <property type="match status" value="1"/>
</dbReference>
<dbReference type="Proteomes" id="UP000184327">
    <property type="component" value="Unassembled WGS sequence"/>
</dbReference>
<feature type="signal peptide" evidence="1">
    <location>
        <begin position="1"/>
        <end position="31"/>
    </location>
</feature>
<dbReference type="Pfam" id="PF04264">
    <property type="entry name" value="YceI"/>
    <property type="match status" value="1"/>
</dbReference>
<dbReference type="PANTHER" id="PTHR34406:SF1">
    <property type="entry name" value="PROTEIN YCEI"/>
    <property type="match status" value="1"/>
</dbReference>